<evidence type="ECO:0000313" key="2">
    <source>
        <dbReference type="Proteomes" id="UP000295414"/>
    </source>
</evidence>
<dbReference type="EMBL" id="SMAP01000001">
    <property type="protein sequence ID" value="TCT26094.1"/>
    <property type="molecule type" value="Genomic_DNA"/>
</dbReference>
<comment type="caution">
    <text evidence="1">The sequence shown here is derived from an EMBL/GenBank/DDBJ whole genome shotgun (WGS) entry which is preliminary data.</text>
</comment>
<keyword evidence="2" id="KW-1185">Reference proteome</keyword>
<dbReference type="Proteomes" id="UP000295414">
    <property type="component" value="Unassembled WGS sequence"/>
</dbReference>
<gene>
    <name evidence="1" type="ORF">EDC34_101421</name>
</gene>
<dbReference type="AlphaFoldDB" id="A0A4R3NBB4"/>
<proteinExistence type="predicted"/>
<name>A0A4R3NBB4_9GAMM</name>
<sequence>MDPVRIRKMEGIIARAASYLFNRRGLIRGVVDSECEITNTLSKVARYDFQDRDAHFVEVAKALNCIEPMLPVSKMCWDMPPGG</sequence>
<organism evidence="1 2">
    <name type="scientific">Thermomonas haemolytica</name>
    <dbReference type="NCBI Taxonomy" id="141949"/>
    <lineage>
        <taxon>Bacteria</taxon>
        <taxon>Pseudomonadati</taxon>
        <taxon>Pseudomonadota</taxon>
        <taxon>Gammaproteobacteria</taxon>
        <taxon>Lysobacterales</taxon>
        <taxon>Lysobacteraceae</taxon>
        <taxon>Thermomonas</taxon>
    </lineage>
</organism>
<reference evidence="1 2" key="1">
    <citation type="submission" date="2019-03" db="EMBL/GenBank/DDBJ databases">
        <title>Genomic Encyclopedia of Type Strains, Phase IV (KMG-IV): sequencing the most valuable type-strain genomes for metagenomic binning, comparative biology and taxonomic classification.</title>
        <authorList>
            <person name="Goeker M."/>
        </authorList>
    </citation>
    <scope>NUCLEOTIDE SEQUENCE [LARGE SCALE GENOMIC DNA]</scope>
    <source>
        <strain evidence="1 2">DSM 13605</strain>
    </source>
</reference>
<protein>
    <submittedName>
        <fullName evidence="1">Uncharacterized protein</fullName>
    </submittedName>
</protein>
<evidence type="ECO:0000313" key="1">
    <source>
        <dbReference type="EMBL" id="TCT26094.1"/>
    </source>
</evidence>
<accession>A0A4R3NBB4</accession>